<dbReference type="Gene3D" id="1.20.120.910">
    <property type="entry name" value="DksA, coiled-coil domain"/>
    <property type="match status" value="1"/>
</dbReference>
<gene>
    <name evidence="7" type="ORF">SIRAN579</name>
</gene>
<evidence type="ECO:0000313" key="7">
    <source>
        <dbReference type="EMBL" id="CDR02024.1"/>
    </source>
</evidence>
<keyword evidence="3" id="KW-0862">Zinc</keyword>
<dbReference type="AlphaFoldDB" id="A0A060ZC88"/>
<feature type="domain" description="Zinc finger DksA/TraR C4-type" evidence="6">
    <location>
        <begin position="103"/>
        <end position="136"/>
    </location>
</feature>
<evidence type="ECO:0000256" key="2">
    <source>
        <dbReference type="ARBA" id="ARBA00022771"/>
    </source>
</evidence>
<organism evidence="7">
    <name type="scientific">Streptomyces iranensis</name>
    <dbReference type="NCBI Taxonomy" id="576784"/>
    <lineage>
        <taxon>Bacteria</taxon>
        <taxon>Bacillati</taxon>
        <taxon>Actinomycetota</taxon>
        <taxon>Actinomycetes</taxon>
        <taxon>Kitasatosporales</taxon>
        <taxon>Streptomycetaceae</taxon>
        <taxon>Streptomyces</taxon>
        <taxon>Streptomyces violaceusniger group</taxon>
    </lineage>
</organism>
<feature type="region of interest" description="Disordered" evidence="5">
    <location>
        <begin position="28"/>
        <end position="54"/>
    </location>
</feature>
<sequence length="137" mass="14881">MLAVVETAAGATGRPLLRVARFSRKDLTVPLDTAQTGPRPGRPTSHEARQRLEHARNSRLAQLRALDEGVQSTDAHLVSAQTEAIQRVLTEIDEAFARVDDGVYGTCQGCAKPVPAERLEILPYTRYCVACQGRATA</sequence>
<name>A0A060ZC88_9ACTN</name>
<dbReference type="PROSITE" id="PS51128">
    <property type="entry name" value="ZF_DKSA_2"/>
    <property type="match status" value="1"/>
</dbReference>
<feature type="compositionally biased region" description="Basic and acidic residues" evidence="5">
    <location>
        <begin position="44"/>
        <end position="54"/>
    </location>
</feature>
<dbReference type="HOGENOM" id="CLU_1651179_0_0_11"/>
<reference evidence="7" key="1">
    <citation type="submission" date="2014-05" db="EMBL/GenBank/DDBJ databases">
        <authorList>
            <person name="Horn Fabian"/>
        </authorList>
    </citation>
    <scope>NUCLEOTIDE SEQUENCE</scope>
</reference>
<dbReference type="PANTHER" id="PTHR33823">
    <property type="entry name" value="RNA POLYMERASE-BINDING TRANSCRIPTION FACTOR DKSA-RELATED"/>
    <property type="match status" value="1"/>
</dbReference>
<dbReference type="InterPro" id="IPR000962">
    <property type="entry name" value="Znf_DskA_TraR"/>
</dbReference>
<keyword evidence="1" id="KW-0479">Metal-binding</keyword>
<evidence type="ECO:0000256" key="5">
    <source>
        <dbReference type="SAM" id="MobiDB-lite"/>
    </source>
</evidence>
<dbReference type="GO" id="GO:0008270">
    <property type="term" value="F:zinc ion binding"/>
    <property type="evidence" value="ECO:0007669"/>
    <property type="project" value="UniProtKB-KW"/>
</dbReference>
<evidence type="ECO:0000256" key="4">
    <source>
        <dbReference type="PROSITE-ProRule" id="PRU00510"/>
    </source>
</evidence>
<dbReference type="PANTHER" id="PTHR33823:SF4">
    <property type="entry name" value="GENERAL STRESS PROTEIN 16O"/>
    <property type="match status" value="1"/>
</dbReference>
<evidence type="ECO:0000259" key="6">
    <source>
        <dbReference type="Pfam" id="PF01258"/>
    </source>
</evidence>
<feature type="zinc finger region" description="dksA C4-type" evidence="4">
    <location>
        <begin position="107"/>
        <end position="131"/>
    </location>
</feature>
<dbReference type="SUPFAM" id="SSF57716">
    <property type="entry name" value="Glucocorticoid receptor-like (DNA-binding domain)"/>
    <property type="match status" value="1"/>
</dbReference>
<accession>A0A060ZC88</accession>
<keyword evidence="2" id="KW-0863">Zinc-finger</keyword>
<proteinExistence type="predicted"/>
<protein>
    <submittedName>
        <fullName evidence="7">TraR/DksA family transcriptional regulator</fullName>
    </submittedName>
</protein>
<dbReference type="Pfam" id="PF01258">
    <property type="entry name" value="zf-dskA_traR"/>
    <property type="match status" value="1"/>
</dbReference>
<evidence type="ECO:0000256" key="3">
    <source>
        <dbReference type="ARBA" id="ARBA00022833"/>
    </source>
</evidence>
<evidence type="ECO:0000256" key="1">
    <source>
        <dbReference type="ARBA" id="ARBA00022723"/>
    </source>
</evidence>
<dbReference type="EMBL" id="LK022848">
    <property type="protein sequence ID" value="CDR02024.1"/>
    <property type="molecule type" value="Genomic_DNA"/>
</dbReference>